<dbReference type="EC" id="5.4.4.2" evidence="3"/>
<organism evidence="7 8">
    <name type="scientific">Goodfellowiella coeruleoviolacea</name>
    <dbReference type="NCBI Taxonomy" id="334858"/>
    <lineage>
        <taxon>Bacteria</taxon>
        <taxon>Bacillati</taxon>
        <taxon>Actinomycetota</taxon>
        <taxon>Actinomycetes</taxon>
        <taxon>Pseudonocardiales</taxon>
        <taxon>Pseudonocardiaceae</taxon>
        <taxon>Goodfellowiella</taxon>
    </lineage>
</organism>
<dbReference type="InterPro" id="IPR015890">
    <property type="entry name" value="Chorismate_C"/>
</dbReference>
<dbReference type="InterPro" id="IPR004561">
    <property type="entry name" value="IsoChor_synthase"/>
</dbReference>
<evidence type="ECO:0000256" key="5">
    <source>
        <dbReference type="ARBA" id="ARBA00041564"/>
    </source>
</evidence>
<protein>
    <recommendedName>
        <fullName evidence="3">isochorismate synthase</fullName>
        <ecNumber evidence="3">5.4.4.2</ecNumber>
    </recommendedName>
    <alternativeName>
        <fullName evidence="5">Isochorismate mutase</fullName>
    </alternativeName>
</protein>
<dbReference type="Pfam" id="PF00425">
    <property type="entry name" value="Chorismate_bind"/>
    <property type="match status" value="1"/>
</dbReference>
<dbReference type="PANTHER" id="PTHR42839">
    <property type="entry name" value="ISOCHORISMATE SYNTHASE ENTC"/>
    <property type="match status" value="1"/>
</dbReference>
<reference evidence="7" key="1">
    <citation type="submission" date="2022-06" db="EMBL/GenBank/DDBJ databases">
        <title>Genomic Encyclopedia of Archaeal and Bacterial Type Strains, Phase II (KMG-II): from individual species to whole genera.</title>
        <authorList>
            <person name="Goeker M."/>
        </authorList>
    </citation>
    <scope>NUCLEOTIDE SEQUENCE</scope>
    <source>
        <strain evidence="7">DSM 43935</strain>
    </source>
</reference>
<feature type="domain" description="Chorismate-utilising enzyme C-terminal" evidence="6">
    <location>
        <begin position="151"/>
        <end position="398"/>
    </location>
</feature>
<comment type="similarity">
    <text evidence="2">Belongs to the isochorismate synthase family.</text>
</comment>
<dbReference type="NCBIfam" id="TIGR00543">
    <property type="entry name" value="isochor_syn"/>
    <property type="match status" value="1"/>
</dbReference>
<evidence type="ECO:0000313" key="7">
    <source>
        <dbReference type="EMBL" id="MCP2165935.1"/>
    </source>
</evidence>
<dbReference type="AlphaFoldDB" id="A0AAE3KGA4"/>
<gene>
    <name evidence="7" type="ORF">LX83_002794</name>
</gene>
<dbReference type="Gene3D" id="3.60.120.10">
    <property type="entry name" value="Anthranilate synthase"/>
    <property type="match status" value="1"/>
</dbReference>
<sequence length="412" mass="43437">MATTIPAVQLSVRTRPVRVNHLLDQLPAPDGALAWVREGDGLVGWGELARFEISGPDRFAEAERWWREFVADLDVRDDVGLPGTGPVAFVSMSFADGPSPSVLVVPRVVVGRRGGTCWITELGGALEPTTPLPVRRPVDVRYTDGELSVSGYRAAVRTAVRRMRAGELAKIVLAHDLVATAAEPIDPRFLLSGLAAKYPSCWAYAVDGLVGATPELLLRKTGATVTSRLLAGTIWPGSAGEADHELAATLLGSAKDQREHAYAIGSLADALRPFCSTLSVPAQPGVLRLPNVSHLVSDVSGRLADDFSLFQLAEAVHPTAAVGGTPTNVAVPLISELEGMDRGRYAGPVGWIGGDGDGEFGVALRCAQVTGPVARLFAGCGVVADSDPDREVREAEAKLVPIRQALEGADRA</sequence>
<comment type="catalytic activity">
    <reaction evidence="1">
        <text>chorismate = isochorismate</text>
        <dbReference type="Rhea" id="RHEA:18985"/>
        <dbReference type="ChEBI" id="CHEBI:29748"/>
        <dbReference type="ChEBI" id="CHEBI:29780"/>
        <dbReference type="EC" id="5.4.4.2"/>
    </reaction>
</comment>
<dbReference type="InterPro" id="IPR005801">
    <property type="entry name" value="ADC_synthase"/>
</dbReference>
<evidence type="ECO:0000259" key="6">
    <source>
        <dbReference type="Pfam" id="PF00425"/>
    </source>
</evidence>
<evidence type="ECO:0000256" key="4">
    <source>
        <dbReference type="ARBA" id="ARBA00023235"/>
    </source>
</evidence>
<name>A0AAE3KGA4_9PSEU</name>
<dbReference type="SUPFAM" id="SSF56322">
    <property type="entry name" value="ADC synthase"/>
    <property type="match status" value="1"/>
</dbReference>
<accession>A0AAE3KGA4</accession>
<evidence type="ECO:0000313" key="8">
    <source>
        <dbReference type="Proteomes" id="UP001206128"/>
    </source>
</evidence>
<proteinExistence type="inferred from homology"/>
<dbReference type="Proteomes" id="UP001206128">
    <property type="component" value="Unassembled WGS sequence"/>
</dbReference>
<evidence type="ECO:0000256" key="2">
    <source>
        <dbReference type="ARBA" id="ARBA00005297"/>
    </source>
</evidence>
<dbReference type="PANTHER" id="PTHR42839:SF2">
    <property type="entry name" value="ISOCHORISMATE SYNTHASE ENTC"/>
    <property type="match status" value="1"/>
</dbReference>
<keyword evidence="8" id="KW-1185">Reference proteome</keyword>
<dbReference type="RefSeq" id="WP_253771321.1">
    <property type="nucleotide sequence ID" value="NZ_JAMTCK010000006.1"/>
</dbReference>
<comment type="caution">
    <text evidence="7">The sequence shown here is derived from an EMBL/GenBank/DDBJ whole genome shotgun (WGS) entry which is preliminary data.</text>
</comment>
<keyword evidence="4" id="KW-0413">Isomerase</keyword>
<evidence type="ECO:0000256" key="1">
    <source>
        <dbReference type="ARBA" id="ARBA00000799"/>
    </source>
</evidence>
<dbReference type="EMBL" id="JAMTCK010000006">
    <property type="protein sequence ID" value="MCP2165935.1"/>
    <property type="molecule type" value="Genomic_DNA"/>
</dbReference>
<evidence type="ECO:0000256" key="3">
    <source>
        <dbReference type="ARBA" id="ARBA00012824"/>
    </source>
</evidence>
<dbReference type="GO" id="GO:0008909">
    <property type="term" value="F:isochorismate synthase activity"/>
    <property type="evidence" value="ECO:0007669"/>
    <property type="project" value="UniProtKB-EC"/>
</dbReference>